<accession>A0A5B7K908</accession>
<evidence type="ECO:0000313" key="3">
    <source>
        <dbReference type="Proteomes" id="UP000324222"/>
    </source>
</evidence>
<name>A0A5B7K908_PORTR</name>
<organism evidence="2 3">
    <name type="scientific">Portunus trituberculatus</name>
    <name type="common">Swimming crab</name>
    <name type="synonym">Neptunus trituberculatus</name>
    <dbReference type="NCBI Taxonomy" id="210409"/>
    <lineage>
        <taxon>Eukaryota</taxon>
        <taxon>Metazoa</taxon>
        <taxon>Ecdysozoa</taxon>
        <taxon>Arthropoda</taxon>
        <taxon>Crustacea</taxon>
        <taxon>Multicrustacea</taxon>
        <taxon>Malacostraca</taxon>
        <taxon>Eumalacostraca</taxon>
        <taxon>Eucarida</taxon>
        <taxon>Decapoda</taxon>
        <taxon>Pleocyemata</taxon>
        <taxon>Brachyura</taxon>
        <taxon>Eubrachyura</taxon>
        <taxon>Portunoidea</taxon>
        <taxon>Portunidae</taxon>
        <taxon>Portuninae</taxon>
        <taxon>Portunus</taxon>
    </lineage>
</organism>
<comment type="caution">
    <text evidence="2">The sequence shown here is derived from an EMBL/GenBank/DDBJ whole genome shotgun (WGS) entry which is preliminary data.</text>
</comment>
<dbReference type="Proteomes" id="UP000324222">
    <property type="component" value="Unassembled WGS sequence"/>
</dbReference>
<reference evidence="2 3" key="1">
    <citation type="submission" date="2019-05" db="EMBL/GenBank/DDBJ databases">
        <title>Another draft genome of Portunus trituberculatus and its Hox gene families provides insights of decapod evolution.</title>
        <authorList>
            <person name="Jeong J.-H."/>
            <person name="Song I."/>
            <person name="Kim S."/>
            <person name="Choi T."/>
            <person name="Kim D."/>
            <person name="Ryu S."/>
            <person name="Kim W."/>
        </authorList>
    </citation>
    <scope>NUCLEOTIDE SEQUENCE [LARGE SCALE GENOMIC DNA]</scope>
    <source>
        <tissue evidence="2">Muscle</tissue>
    </source>
</reference>
<dbReference type="EMBL" id="VSRR010134443">
    <property type="protein sequence ID" value="MPD03067.1"/>
    <property type="molecule type" value="Genomic_DNA"/>
</dbReference>
<feature type="compositionally biased region" description="Acidic residues" evidence="1">
    <location>
        <begin position="65"/>
        <end position="78"/>
    </location>
</feature>
<sequence>MAVVMRRPCVIMSLIGNHPYSYSSSSSSSSSKLAGYEGSVASLFHDSCFETCLEAGEANKVGQEVEVEEEEEEEEEAKEEGIYNASKHSSQ</sequence>
<evidence type="ECO:0000256" key="1">
    <source>
        <dbReference type="SAM" id="MobiDB-lite"/>
    </source>
</evidence>
<feature type="region of interest" description="Disordered" evidence="1">
    <location>
        <begin position="60"/>
        <end position="91"/>
    </location>
</feature>
<dbReference type="AlphaFoldDB" id="A0A5B7K908"/>
<keyword evidence="3" id="KW-1185">Reference proteome</keyword>
<gene>
    <name evidence="2" type="ORF">E2C01_098685</name>
</gene>
<protein>
    <submittedName>
        <fullName evidence="2">Uncharacterized protein</fullName>
    </submittedName>
</protein>
<proteinExistence type="predicted"/>
<evidence type="ECO:0000313" key="2">
    <source>
        <dbReference type="EMBL" id="MPD03067.1"/>
    </source>
</evidence>